<feature type="compositionally biased region" description="Polar residues" evidence="1">
    <location>
        <begin position="88"/>
        <end position="98"/>
    </location>
</feature>
<reference evidence="2 3" key="1">
    <citation type="submission" date="2017-10" db="EMBL/GenBank/DDBJ databases">
        <title>Comparative genomics in systemic dimorphic fungi from Ajellomycetaceae.</title>
        <authorList>
            <person name="Munoz J.F."/>
            <person name="Mcewen J.G."/>
            <person name="Clay O.K."/>
            <person name="Cuomo C.A."/>
        </authorList>
    </citation>
    <scope>NUCLEOTIDE SEQUENCE [LARGE SCALE GENOMIC DNA]</scope>
    <source>
        <strain evidence="2 3">UAMH7299</strain>
    </source>
</reference>
<gene>
    <name evidence="2" type="ORF">AJ80_03067</name>
</gene>
<evidence type="ECO:0000313" key="2">
    <source>
        <dbReference type="EMBL" id="PGH21634.1"/>
    </source>
</evidence>
<keyword evidence="3" id="KW-1185">Reference proteome</keyword>
<feature type="region of interest" description="Disordered" evidence="1">
    <location>
        <begin position="79"/>
        <end position="98"/>
    </location>
</feature>
<comment type="caution">
    <text evidence="2">The sequence shown here is derived from an EMBL/GenBank/DDBJ whole genome shotgun (WGS) entry which is preliminary data.</text>
</comment>
<dbReference type="AlphaFoldDB" id="A0A2B7YC31"/>
<proteinExistence type="predicted"/>
<name>A0A2B7YC31_POLH7</name>
<dbReference type="EMBL" id="PDNA01000032">
    <property type="protein sequence ID" value="PGH21634.1"/>
    <property type="molecule type" value="Genomic_DNA"/>
</dbReference>
<accession>A0A2B7YC31</accession>
<dbReference type="Proteomes" id="UP000224634">
    <property type="component" value="Unassembled WGS sequence"/>
</dbReference>
<organism evidence="2 3">
    <name type="scientific">Polytolypa hystricis (strain UAMH7299)</name>
    <dbReference type="NCBI Taxonomy" id="1447883"/>
    <lineage>
        <taxon>Eukaryota</taxon>
        <taxon>Fungi</taxon>
        <taxon>Dikarya</taxon>
        <taxon>Ascomycota</taxon>
        <taxon>Pezizomycotina</taxon>
        <taxon>Eurotiomycetes</taxon>
        <taxon>Eurotiomycetidae</taxon>
        <taxon>Onygenales</taxon>
        <taxon>Onygenales incertae sedis</taxon>
        <taxon>Polytolypa</taxon>
    </lineage>
</organism>
<sequence>MRKGHLNPSPLKPSNPLNSFLCSRPIRMDTTYSAMLIRSLANISLLANDASAMARFAGEIYGFIAASANEQVDVACRYHPAPSPRLPDSSQHPDQSSAVSVSLYASGLAGDLSSKAKIKIYPRHLPRRAIPVLD</sequence>
<protein>
    <submittedName>
        <fullName evidence="2">Uncharacterized protein</fullName>
    </submittedName>
</protein>
<evidence type="ECO:0000256" key="1">
    <source>
        <dbReference type="SAM" id="MobiDB-lite"/>
    </source>
</evidence>
<evidence type="ECO:0000313" key="3">
    <source>
        <dbReference type="Proteomes" id="UP000224634"/>
    </source>
</evidence>